<feature type="transmembrane region" description="Helical" evidence="1">
    <location>
        <begin position="42"/>
        <end position="63"/>
    </location>
</feature>
<evidence type="ECO:0000256" key="1">
    <source>
        <dbReference type="SAM" id="Phobius"/>
    </source>
</evidence>
<feature type="transmembrane region" description="Helical" evidence="1">
    <location>
        <begin position="7"/>
        <end position="27"/>
    </location>
</feature>
<feature type="non-terminal residue" evidence="2">
    <location>
        <position position="1"/>
    </location>
</feature>
<evidence type="ECO:0000313" key="2">
    <source>
        <dbReference type="EMBL" id="PTE68539.1"/>
    </source>
</evidence>
<keyword evidence="1" id="KW-0812">Transmembrane</keyword>
<name>A0A2T4KAM3_9STAP</name>
<evidence type="ECO:0000313" key="3">
    <source>
        <dbReference type="Proteomes" id="UP000242547"/>
    </source>
</evidence>
<keyword evidence="1" id="KW-0472">Membrane</keyword>
<dbReference type="AlphaFoldDB" id="A0A2T4KAM3"/>
<dbReference type="NCBIfam" id="NF047564">
    <property type="entry name" value="PSM_export_PmtD"/>
    <property type="match status" value="1"/>
</dbReference>
<protein>
    <recommendedName>
        <fullName evidence="4">ABC transporter permease</fullName>
    </recommendedName>
</protein>
<feature type="transmembrane region" description="Helical" evidence="1">
    <location>
        <begin position="123"/>
        <end position="144"/>
    </location>
</feature>
<organism evidence="2 3">
    <name type="scientific">Staphylococcus devriesei</name>
    <dbReference type="NCBI Taxonomy" id="586733"/>
    <lineage>
        <taxon>Bacteria</taxon>
        <taxon>Bacillati</taxon>
        <taxon>Bacillota</taxon>
        <taxon>Bacilli</taxon>
        <taxon>Bacillales</taxon>
        <taxon>Staphylococcaceae</taxon>
        <taxon>Staphylococcus</taxon>
    </lineage>
</organism>
<feature type="transmembrane region" description="Helical" evidence="1">
    <location>
        <begin position="70"/>
        <end position="90"/>
    </location>
</feature>
<reference evidence="2 3" key="1">
    <citation type="journal article" date="2016" name="Front. Microbiol.">
        <title>Comprehensive Phylogenetic Analysis of Bovine Non-aureus Staphylococci Species Based on Whole-Genome Sequencing.</title>
        <authorList>
            <person name="Naushad S."/>
            <person name="Barkema H.W."/>
            <person name="Luby C."/>
            <person name="Condas L.A."/>
            <person name="Nobrega D.B."/>
            <person name="Carson D.A."/>
            <person name="De Buck J."/>
        </authorList>
    </citation>
    <scope>NUCLEOTIDE SEQUENCE [LARGE SCALE GENOMIC DNA]</scope>
    <source>
        <strain evidence="2 3">SNUC 761</strain>
    </source>
</reference>
<dbReference type="EMBL" id="PYZL01000185">
    <property type="protein sequence ID" value="PTE68539.1"/>
    <property type="molecule type" value="Genomic_DNA"/>
</dbReference>
<sequence>AKTISIILISFIFTFITYITMIIIQSFTDGKNIVGDKFLTNIWFYLIFLLFFGLLLFLITLIVQKPAVIFTLGIFLVFIVPFIQPFIGLIPEWGDDIQKSLKYIPFSYLTEKSSTDNIKFTNWQWFISIASIVILFIANLLYAAKRDI</sequence>
<gene>
    <name evidence="2" type="ORF">BUY44_11735</name>
</gene>
<evidence type="ECO:0008006" key="4">
    <source>
        <dbReference type="Google" id="ProtNLM"/>
    </source>
</evidence>
<dbReference type="Proteomes" id="UP000242547">
    <property type="component" value="Unassembled WGS sequence"/>
</dbReference>
<accession>A0A2T4KAM3</accession>
<keyword evidence="1" id="KW-1133">Transmembrane helix</keyword>
<dbReference type="RefSeq" id="WP_420893960.1">
    <property type="nucleotide sequence ID" value="NZ_PYZL01000185.1"/>
</dbReference>
<proteinExistence type="predicted"/>
<comment type="caution">
    <text evidence="2">The sequence shown here is derived from an EMBL/GenBank/DDBJ whole genome shotgun (WGS) entry which is preliminary data.</text>
</comment>